<dbReference type="PANTHER" id="PTHR47106:SF1">
    <property type="entry name" value="COILED-COIL-HELIX-COILED-COIL-HELIX DOMAIN-CONTAINING PROTEIN 5"/>
    <property type="match status" value="1"/>
</dbReference>
<proteinExistence type="predicted"/>
<dbReference type="Gene3D" id="1.10.287.2900">
    <property type="match status" value="2"/>
</dbReference>
<feature type="compositionally biased region" description="Polar residues" evidence="1">
    <location>
        <begin position="126"/>
        <end position="142"/>
    </location>
</feature>
<dbReference type="Pfam" id="PF16860">
    <property type="entry name" value="CX9C"/>
    <property type="match status" value="1"/>
</dbReference>
<dbReference type="PANTHER" id="PTHR47106">
    <property type="entry name" value="COILED-COIL-HELIX-COILED-COIL-HELIX DOMAIN-CONTAINING PROTEIN 5"/>
    <property type="match status" value="1"/>
</dbReference>
<evidence type="ECO:0000259" key="2">
    <source>
        <dbReference type="Pfam" id="PF16860"/>
    </source>
</evidence>
<accession>A0A8C3U880</accession>
<organism evidence="3 4">
    <name type="scientific">Catharus ustulatus</name>
    <name type="common">Russet-backed thrush</name>
    <name type="synonym">Hylocichla ustulatus</name>
    <dbReference type="NCBI Taxonomy" id="91951"/>
    <lineage>
        <taxon>Eukaryota</taxon>
        <taxon>Metazoa</taxon>
        <taxon>Chordata</taxon>
        <taxon>Craniata</taxon>
        <taxon>Vertebrata</taxon>
        <taxon>Euteleostomi</taxon>
        <taxon>Archelosauria</taxon>
        <taxon>Archosauria</taxon>
        <taxon>Dinosauria</taxon>
        <taxon>Saurischia</taxon>
        <taxon>Theropoda</taxon>
        <taxon>Coelurosauria</taxon>
        <taxon>Aves</taxon>
        <taxon>Neognathae</taxon>
        <taxon>Neoaves</taxon>
        <taxon>Telluraves</taxon>
        <taxon>Australaves</taxon>
        <taxon>Passeriformes</taxon>
        <taxon>Turdidae</taxon>
        <taxon>Catharus</taxon>
    </lineage>
</organism>
<reference evidence="3" key="2">
    <citation type="submission" date="2025-08" db="UniProtKB">
        <authorList>
            <consortium name="Ensembl"/>
        </authorList>
    </citation>
    <scope>IDENTIFICATION</scope>
</reference>
<reference evidence="3" key="1">
    <citation type="submission" date="2020-10" db="EMBL/GenBank/DDBJ databases">
        <title>Catharus ustulatus (Swainson's thrush) genome, bCatUst1, primary haplotype v2.</title>
        <authorList>
            <person name="Delmore K."/>
            <person name="Vafadar M."/>
            <person name="Formenti G."/>
            <person name="Chow W."/>
            <person name="Pelan S."/>
            <person name="Howe K."/>
            <person name="Rhie A."/>
            <person name="Mountcastle J."/>
            <person name="Haase B."/>
            <person name="Fedrigo O."/>
            <person name="Jarvis E.D."/>
        </authorList>
    </citation>
    <scope>NUCLEOTIDE SEQUENCE [LARGE SCALE GENOMIC DNA]</scope>
</reference>
<dbReference type="Ensembl" id="ENSCUST00005009822.1">
    <property type="protein sequence ID" value="ENSCUSP00005009436.1"/>
    <property type="gene ID" value="ENSCUSG00005006007.1"/>
</dbReference>
<dbReference type="GO" id="GO:0045333">
    <property type="term" value="P:cellular respiration"/>
    <property type="evidence" value="ECO:0007669"/>
    <property type="project" value="TreeGrafter"/>
</dbReference>
<dbReference type="GO" id="GO:0005758">
    <property type="term" value="C:mitochondrial intermembrane space"/>
    <property type="evidence" value="ECO:0007669"/>
    <property type="project" value="TreeGrafter"/>
</dbReference>
<feature type="region of interest" description="Disordered" evidence="1">
    <location>
        <begin position="1"/>
        <end position="26"/>
    </location>
</feature>
<evidence type="ECO:0000313" key="4">
    <source>
        <dbReference type="Proteomes" id="UP000694563"/>
    </source>
</evidence>
<dbReference type="AlphaFoldDB" id="A0A8C3U880"/>
<feature type="compositionally biased region" description="Low complexity" evidence="1">
    <location>
        <begin position="1"/>
        <end position="23"/>
    </location>
</feature>
<reference evidence="3" key="3">
    <citation type="submission" date="2025-09" db="UniProtKB">
        <authorList>
            <consortium name="Ensembl"/>
        </authorList>
    </citation>
    <scope>IDENTIFICATION</scope>
</reference>
<evidence type="ECO:0000256" key="1">
    <source>
        <dbReference type="SAM" id="MobiDB-lite"/>
    </source>
</evidence>
<protein>
    <recommendedName>
        <fullName evidence="2">IMS import disulfide relay-system CHCH-CHCH-like Cx9C domain-containing protein</fullName>
    </recommendedName>
</protein>
<sequence>MAPSANSAASGGPAASAGPQSRGPHNHNQALAVTAQLCGPELERYGRCVAASPGSWHRDCHQLSLSVTECASNHPLVRRIRRDCSEPFGAFERCLRERPRDTAQCQPHVSRFLQCAQNVTQLSPNVTQNVTSGATPEGTSPGETRDKNLG</sequence>
<feature type="region of interest" description="Disordered" evidence="1">
    <location>
        <begin position="126"/>
        <end position="150"/>
    </location>
</feature>
<name>A0A8C3U880_CATUS</name>
<dbReference type="Proteomes" id="UP000694563">
    <property type="component" value="Chromosome 33"/>
</dbReference>
<feature type="domain" description="IMS import disulfide relay-system CHCH-CHCH-like Cx9C" evidence="2">
    <location>
        <begin position="31"/>
        <end position="75"/>
    </location>
</feature>
<dbReference type="InterPro" id="IPR031731">
    <property type="entry name" value="CX9C"/>
</dbReference>
<dbReference type="InterPro" id="IPR052848">
    <property type="entry name" value="CHCH_domain-containing_protein"/>
</dbReference>
<evidence type="ECO:0000313" key="3">
    <source>
        <dbReference type="Ensembl" id="ENSCUSP00005009436.1"/>
    </source>
</evidence>
<keyword evidence="4" id="KW-1185">Reference proteome</keyword>